<proteinExistence type="predicted"/>
<comment type="caution">
    <text evidence="1">The sequence shown here is derived from an EMBL/GenBank/DDBJ whole genome shotgun (WGS) entry which is preliminary data.</text>
</comment>
<dbReference type="Pfam" id="PF22817">
    <property type="entry name" value="ApeP-like"/>
    <property type="match status" value="1"/>
</dbReference>
<gene>
    <name evidence="1" type="ORF">DU428_02145</name>
</gene>
<reference evidence="1 2" key="1">
    <citation type="submission" date="2018-07" db="EMBL/GenBank/DDBJ databases">
        <title>Oceanihabitans testaceum sp. nov., isolated from marine sediment.</title>
        <authorList>
            <person name="Li C.-M."/>
        </authorList>
    </citation>
    <scope>NUCLEOTIDE SEQUENCE [LARGE SCALE GENOMIC DNA]</scope>
    <source>
        <strain evidence="1 2">S9-10</strain>
    </source>
</reference>
<dbReference type="InterPro" id="IPR029069">
    <property type="entry name" value="HotDog_dom_sf"/>
</dbReference>
<protein>
    <submittedName>
        <fullName evidence="1">ABC transporter permease</fullName>
    </submittedName>
</protein>
<dbReference type="Gene3D" id="3.10.129.10">
    <property type="entry name" value="Hotdog Thioesterase"/>
    <property type="match status" value="1"/>
</dbReference>
<accession>A0A368P7X4</accession>
<dbReference type="SUPFAM" id="SSF54637">
    <property type="entry name" value="Thioesterase/thiol ester dehydrase-isomerase"/>
    <property type="match status" value="1"/>
</dbReference>
<evidence type="ECO:0000313" key="2">
    <source>
        <dbReference type="Proteomes" id="UP000252249"/>
    </source>
</evidence>
<name>A0A368P7X4_9FLAO</name>
<evidence type="ECO:0000313" key="1">
    <source>
        <dbReference type="EMBL" id="RCU58204.1"/>
    </source>
</evidence>
<dbReference type="AlphaFoldDB" id="A0A368P7X4"/>
<organism evidence="1 2">
    <name type="scientific">Oceanihabitans sediminis</name>
    <dbReference type="NCBI Taxonomy" id="1812012"/>
    <lineage>
        <taxon>Bacteria</taxon>
        <taxon>Pseudomonadati</taxon>
        <taxon>Bacteroidota</taxon>
        <taxon>Flavobacteriia</taxon>
        <taxon>Flavobacteriales</taxon>
        <taxon>Flavobacteriaceae</taxon>
        <taxon>Oceanihabitans</taxon>
    </lineage>
</organism>
<sequence>MNKFQSLDISKFLPHRPPFLMVDKLISIDDEHVQTSFEIKEDGIFIDENKQFNEVGLIENAAQTCSSIVGKSYFEEDDLSGEGNQLIGFISAIKKATIFGVPKIGDTIISKAKLKSRFDTEQYSICTLECTIATSNKELLSCELNLFIQEVNK</sequence>
<dbReference type="OrthoDB" id="826697at2"/>
<dbReference type="InterPro" id="IPR016776">
    <property type="entry name" value="ApeP-like_dehydratase"/>
</dbReference>
<keyword evidence="2" id="KW-1185">Reference proteome</keyword>
<dbReference type="RefSeq" id="WP_072348081.1">
    <property type="nucleotide sequence ID" value="NZ_JAWVXR010000001.1"/>
</dbReference>
<dbReference type="EMBL" id="QPIG01000001">
    <property type="protein sequence ID" value="RCU58204.1"/>
    <property type="molecule type" value="Genomic_DNA"/>
</dbReference>
<dbReference type="Proteomes" id="UP000252249">
    <property type="component" value="Unassembled WGS sequence"/>
</dbReference>